<keyword evidence="2" id="KW-0813">Transport</keyword>
<reference evidence="8 9" key="1">
    <citation type="submission" date="2016-10" db="EMBL/GenBank/DDBJ databases">
        <authorList>
            <person name="de Groot N.N."/>
        </authorList>
    </citation>
    <scope>NUCLEOTIDE SEQUENCE [LARGE SCALE GENOMIC DNA]</scope>
    <source>
        <strain evidence="8 9">DSM 18978</strain>
    </source>
</reference>
<feature type="transmembrane region" description="Helical" evidence="6">
    <location>
        <begin position="12"/>
        <end position="34"/>
    </location>
</feature>
<comment type="subcellular location">
    <subcellularLocation>
        <location evidence="1">Cell membrane</location>
        <topology evidence="1">Multi-pass membrane protein</topology>
    </subcellularLocation>
</comment>
<evidence type="ECO:0000256" key="3">
    <source>
        <dbReference type="ARBA" id="ARBA00022692"/>
    </source>
</evidence>
<dbReference type="PANTHER" id="PTHR43826:SF3">
    <property type="entry name" value="GLUCOSE-6-PHOSPHATE EXCHANGER SLC37A4"/>
    <property type="match status" value="1"/>
</dbReference>
<evidence type="ECO:0000313" key="8">
    <source>
        <dbReference type="EMBL" id="SCY74353.1"/>
    </source>
</evidence>
<dbReference type="PANTHER" id="PTHR43826">
    <property type="entry name" value="GLUCOSE-6-PHOSPHATE EXCHANGER SLC37A4"/>
    <property type="match status" value="1"/>
</dbReference>
<feature type="transmembrane region" description="Helical" evidence="6">
    <location>
        <begin position="302"/>
        <end position="323"/>
    </location>
</feature>
<dbReference type="STRING" id="1120976.SAMN03080606_02371"/>
<keyword evidence="3 6" id="KW-0812">Transmembrane</keyword>
<evidence type="ECO:0000259" key="7">
    <source>
        <dbReference type="PROSITE" id="PS50850"/>
    </source>
</evidence>
<feature type="transmembrane region" description="Helical" evidence="6">
    <location>
        <begin position="329"/>
        <end position="352"/>
    </location>
</feature>
<keyword evidence="9" id="KW-1185">Reference proteome</keyword>
<feature type="transmembrane region" description="Helical" evidence="6">
    <location>
        <begin position="109"/>
        <end position="127"/>
    </location>
</feature>
<dbReference type="AlphaFoldDB" id="A0A1G5IEC2"/>
<feature type="transmembrane region" description="Helical" evidence="6">
    <location>
        <begin position="403"/>
        <end position="421"/>
    </location>
</feature>
<dbReference type="PIRSF" id="PIRSF002808">
    <property type="entry name" value="Hexose_phosphate_transp"/>
    <property type="match status" value="1"/>
</dbReference>
<evidence type="ECO:0000256" key="1">
    <source>
        <dbReference type="ARBA" id="ARBA00004651"/>
    </source>
</evidence>
<dbReference type="PROSITE" id="PS50850">
    <property type="entry name" value="MFS"/>
    <property type="match status" value="1"/>
</dbReference>
<name>A0A1G5IEC2_9FIRM</name>
<protein>
    <submittedName>
        <fullName evidence="8">Sugar phosphate permease</fullName>
    </submittedName>
</protein>
<evidence type="ECO:0000256" key="2">
    <source>
        <dbReference type="ARBA" id="ARBA00022448"/>
    </source>
</evidence>
<dbReference type="SUPFAM" id="SSF103473">
    <property type="entry name" value="MFS general substrate transporter"/>
    <property type="match status" value="1"/>
</dbReference>
<dbReference type="InterPro" id="IPR036259">
    <property type="entry name" value="MFS_trans_sf"/>
</dbReference>
<organism evidence="8 9">
    <name type="scientific">Alkaliphilus peptidifermentans DSM 18978</name>
    <dbReference type="NCBI Taxonomy" id="1120976"/>
    <lineage>
        <taxon>Bacteria</taxon>
        <taxon>Bacillati</taxon>
        <taxon>Bacillota</taxon>
        <taxon>Clostridia</taxon>
        <taxon>Peptostreptococcales</taxon>
        <taxon>Natronincolaceae</taxon>
        <taxon>Alkaliphilus</taxon>
    </lineage>
</organism>
<keyword evidence="5 6" id="KW-0472">Membrane</keyword>
<dbReference type="GO" id="GO:0035435">
    <property type="term" value="P:phosphate ion transmembrane transport"/>
    <property type="evidence" value="ECO:0007669"/>
    <property type="project" value="TreeGrafter"/>
</dbReference>
<dbReference type="InterPro" id="IPR011701">
    <property type="entry name" value="MFS"/>
</dbReference>
<keyword evidence="4 6" id="KW-1133">Transmembrane helix</keyword>
<evidence type="ECO:0000256" key="4">
    <source>
        <dbReference type="ARBA" id="ARBA00022989"/>
    </source>
</evidence>
<feature type="transmembrane region" description="Helical" evidence="6">
    <location>
        <begin position="46"/>
        <end position="64"/>
    </location>
</feature>
<feature type="transmembrane region" description="Helical" evidence="6">
    <location>
        <begin position="272"/>
        <end position="290"/>
    </location>
</feature>
<feature type="transmembrane region" description="Helical" evidence="6">
    <location>
        <begin position="85"/>
        <end position="103"/>
    </location>
</feature>
<feature type="transmembrane region" description="Helical" evidence="6">
    <location>
        <begin position="174"/>
        <end position="192"/>
    </location>
</feature>
<feature type="transmembrane region" description="Helical" evidence="6">
    <location>
        <begin position="359"/>
        <end position="383"/>
    </location>
</feature>
<dbReference type="EMBL" id="FMUS01000014">
    <property type="protein sequence ID" value="SCY74353.1"/>
    <property type="molecule type" value="Genomic_DNA"/>
</dbReference>
<dbReference type="Gene3D" id="1.20.1250.20">
    <property type="entry name" value="MFS general substrate transporter like domains"/>
    <property type="match status" value="2"/>
</dbReference>
<sequence length="434" mass="47697">MHDMQLKIKKMMTYRWVVWGVLVLAYIIVFFHRLAIGVVREDLVEAYGVSATTFANIGSTYFYAYMLMQIPSGILADTLGARKTVSFGTLLAGIGSIVFGFAPNLFMVFFGRLLVGIGVSVVFISILKVQSSWFKESEFATMSGITSFVGNMGGVMAQTPLAIMVAYFTWRNTFAAIGILSIILALVAFWVVRNTPADMGLPTIEEIEGEKKSTQTMESPPLLKSLLQALTNWNTWPSFFVFTGFFGAYVALTGTWGLSYLVDVYKLDPAVAPNYLTVAVFGLAIGSYTIGKFSDSIKKRKLPMILFGGVYTLCWGILVFMNGGRPPIVILYPLFFTLGFTCSTFVLGWACGKEVNHPAIAGISTSIVNIGGFLGGAVIPPILGYVFDTYGGQLEPVQLFQKAFLYCFIFVAASYLFTFAVKETHCKNIFNILK</sequence>
<evidence type="ECO:0000256" key="6">
    <source>
        <dbReference type="SAM" id="Phobius"/>
    </source>
</evidence>
<feature type="transmembrane region" description="Helical" evidence="6">
    <location>
        <begin position="148"/>
        <end position="168"/>
    </location>
</feature>
<dbReference type="InterPro" id="IPR000849">
    <property type="entry name" value="Sugar_P_transporter"/>
</dbReference>
<dbReference type="InterPro" id="IPR051337">
    <property type="entry name" value="OPA_Antiporter"/>
</dbReference>
<dbReference type="RefSeq" id="WP_242876967.1">
    <property type="nucleotide sequence ID" value="NZ_FMUS01000014.1"/>
</dbReference>
<evidence type="ECO:0000313" key="9">
    <source>
        <dbReference type="Proteomes" id="UP000198636"/>
    </source>
</evidence>
<feature type="domain" description="Major facilitator superfamily (MFS) profile" evidence="7">
    <location>
        <begin position="18"/>
        <end position="425"/>
    </location>
</feature>
<dbReference type="Proteomes" id="UP000198636">
    <property type="component" value="Unassembled WGS sequence"/>
</dbReference>
<accession>A0A1G5IEC2</accession>
<dbReference type="Pfam" id="PF07690">
    <property type="entry name" value="MFS_1"/>
    <property type="match status" value="1"/>
</dbReference>
<evidence type="ECO:0000256" key="5">
    <source>
        <dbReference type="ARBA" id="ARBA00023136"/>
    </source>
</evidence>
<dbReference type="GO" id="GO:0061513">
    <property type="term" value="F:glucose 6-phosphate:phosphate antiporter activity"/>
    <property type="evidence" value="ECO:0007669"/>
    <property type="project" value="TreeGrafter"/>
</dbReference>
<gene>
    <name evidence="8" type="ORF">SAMN03080606_02371</name>
</gene>
<feature type="transmembrane region" description="Helical" evidence="6">
    <location>
        <begin position="233"/>
        <end position="252"/>
    </location>
</feature>
<proteinExistence type="predicted"/>
<dbReference type="GO" id="GO:0005886">
    <property type="term" value="C:plasma membrane"/>
    <property type="evidence" value="ECO:0007669"/>
    <property type="project" value="UniProtKB-SubCell"/>
</dbReference>
<dbReference type="InterPro" id="IPR020846">
    <property type="entry name" value="MFS_dom"/>
</dbReference>